<dbReference type="Proteomes" id="UP001163603">
    <property type="component" value="Chromosome 6"/>
</dbReference>
<accession>A0ACC0YG37</accession>
<reference evidence="2" key="1">
    <citation type="journal article" date="2023" name="G3 (Bethesda)">
        <title>Genome assembly and association tests identify interacting loci associated with vigor, precocity, and sex in interspecific pistachio rootstocks.</title>
        <authorList>
            <person name="Palmer W."/>
            <person name="Jacygrad E."/>
            <person name="Sagayaradj S."/>
            <person name="Cavanaugh K."/>
            <person name="Han R."/>
            <person name="Bertier L."/>
            <person name="Beede B."/>
            <person name="Kafkas S."/>
            <person name="Golino D."/>
            <person name="Preece J."/>
            <person name="Michelmore R."/>
        </authorList>
    </citation>
    <scope>NUCLEOTIDE SEQUENCE [LARGE SCALE GENOMIC DNA]</scope>
</reference>
<gene>
    <name evidence="1" type="ORF">Pint_23808</name>
</gene>
<evidence type="ECO:0000313" key="2">
    <source>
        <dbReference type="Proteomes" id="UP001163603"/>
    </source>
</evidence>
<evidence type="ECO:0000313" key="1">
    <source>
        <dbReference type="EMBL" id="KAJ0037274.1"/>
    </source>
</evidence>
<name>A0ACC0YG37_9ROSI</name>
<proteinExistence type="predicted"/>
<protein>
    <submittedName>
        <fullName evidence="1">Uncharacterized protein</fullName>
    </submittedName>
</protein>
<dbReference type="EMBL" id="CM047741">
    <property type="protein sequence ID" value="KAJ0037274.1"/>
    <property type="molecule type" value="Genomic_DNA"/>
</dbReference>
<comment type="caution">
    <text evidence="1">The sequence shown here is derived from an EMBL/GenBank/DDBJ whole genome shotgun (WGS) entry which is preliminary data.</text>
</comment>
<sequence length="324" mass="38255">MASTDIKDYKEEGEVEENDEAAAGSSRWYTARSRRWDTLNSPQQSQWLQTTLSGSPEERRAFLMIKNDDIHYLDKKTKAMLDIMEDDSDSFAKRAEMYYKKRPELVQMVEDLTKSYRCLAQNYENLRSDSFRFTNPELLPSSNSSFNQVKQLQNSLNQVQQLQTCHQEKIREDFESLKTELMLNNSRKMKLIVNTHDHDDEKVNNEVSNEIESSSGGGSKVDERQTMLFLEREKMWNEMSLRVSKLVEDNLKEQEQLIKRNDKKREDIEQLYSEINRLMDENEALKRCQSSCHNNKVDIDKKQNQTHRASIFKKISCIRFNFKT</sequence>
<keyword evidence="2" id="KW-1185">Reference proteome</keyword>
<organism evidence="1 2">
    <name type="scientific">Pistacia integerrima</name>
    <dbReference type="NCBI Taxonomy" id="434235"/>
    <lineage>
        <taxon>Eukaryota</taxon>
        <taxon>Viridiplantae</taxon>
        <taxon>Streptophyta</taxon>
        <taxon>Embryophyta</taxon>
        <taxon>Tracheophyta</taxon>
        <taxon>Spermatophyta</taxon>
        <taxon>Magnoliopsida</taxon>
        <taxon>eudicotyledons</taxon>
        <taxon>Gunneridae</taxon>
        <taxon>Pentapetalae</taxon>
        <taxon>rosids</taxon>
        <taxon>malvids</taxon>
        <taxon>Sapindales</taxon>
        <taxon>Anacardiaceae</taxon>
        <taxon>Pistacia</taxon>
    </lineage>
</organism>